<dbReference type="InterPro" id="IPR011991">
    <property type="entry name" value="ArsR-like_HTH"/>
</dbReference>
<keyword evidence="3" id="KW-0804">Transcription</keyword>
<keyword evidence="1" id="KW-0805">Transcription regulation</keyword>
<dbReference type="SUPFAM" id="SSF46785">
    <property type="entry name" value="Winged helix' DNA-binding domain"/>
    <property type="match status" value="1"/>
</dbReference>
<proteinExistence type="predicted"/>
<dbReference type="GO" id="GO:0003677">
    <property type="term" value="F:DNA binding"/>
    <property type="evidence" value="ECO:0007669"/>
    <property type="project" value="UniProtKB-KW"/>
</dbReference>
<feature type="domain" description="HTH arsR-type" evidence="4">
    <location>
        <begin position="1"/>
        <end position="95"/>
    </location>
</feature>
<dbReference type="OrthoDB" id="9804742at2"/>
<dbReference type="SMART" id="SM00418">
    <property type="entry name" value="HTH_ARSR"/>
    <property type="match status" value="1"/>
</dbReference>
<gene>
    <name evidence="5" type="ORF">D4Q52_05140</name>
</gene>
<keyword evidence="2" id="KW-0238">DNA-binding</keyword>
<dbReference type="PANTHER" id="PTHR43132:SF2">
    <property type="entry name" value="ARSENICAL RESISTANCE OPERON REPRESSOR ARSR-RELATED"/>
    <property type="match status" value="1"/>
</dbReference>
<evidence type="ECO:0000313" key="6">
    <source>
        <dbReference type="Proteomes" id="UP000285523"/>
    </source>
</evidence>
<dbReference type="InterPro" id="IPR001845">
    <property type="entry name" value="HTH_ArsR_DNA-bd_dom"/>
</dbReference>
<dbReference type="AlphaFoldDB" id="A0A418VK53"/>
<evidence type="ECO:0000259" key="4">
    <source>
        <dbReference type="PROSITE" id="PS50987"/>
    </source>
</evidence>
<reference evidence="5 6" key="1">
    <citation type="submission" date="2018-09" db="EMBL/GenBank/DDBJ databases">
        <title>Draft genome sequence of Rhodopseudomonas palustris 2.1.18.</title>
        <authorList>
            <person name="Robertson S.L."/>
            <person name="Meyer T.E."/>
            <person name="Kyndt J.A."/>
        </authorList>
    </citation>
    <scope>NUCLEOTIDE SEQUENCE [LARGE SCALE GENOMIC DNA]</scope>
    <source>
        <strain evidence="5 6">2.1.18</strain>
    </source>
</reference>
<dbReference type="PANTHER" id="PTHR43132">
    <property type="entry name" value="ARSENICAL RESISTANCE OPERON REPRESSOR ARSR-RELATED"/>
    <property type="match status" value="1"/>
</dbReference>
<sequence>METNDALDALSALSQETRLAVFRLLVRREPDGVAAGDLAKAIGVPANSMSVHLGVLSHAGLVTSERRSRSVIYRADLSRFRELMLFMLKDCCNGRAEICAPLIADLTPCCPTEDVVHV</sequence>
<evidence type="ECO:0000256" key="3">
    <source>
        <dbReference type="ARBA" id="ARBA00023163"/>
    </source>
</evidence>
<dbReference type="Gene3D" id="1.10.10.10">
    <property type="entry name" value="Winged helix-like DNA-binding domain superfamily/Winged helix DNA-binding domain"/>
    <property type="match status" value="1"/>
</dbReference>
<comment type="caution">
    <text evidence="5">The sequence shown here is derived from an EMBL/GenBank/DDBJ whole genome shotgun (WGS) entry which is preliminary data.</text>
</comment>
<organism evidence="5 6">
    <name type="scientific">Rhodopseudomonas palustris</name>
    <dbReference type="NCBI Taxonomy" id="1076"/>
    <lineage>
        <taxon>Bacteria</taxon>
        <taxon>Pseudomonadati</taxon>
        <taxon>Pseudomonadota</taxon>
        <taxon>Alphaproteobacteria</taxon>
        <taxon>Hyphomicrobiales</taxon>
        <taxon>Nitrobacteraceae</taxon>
        <taxon>Rhodopseudomonas</taxon>
    </lineage>
</organism>
<evidence type="ECO:0000256" key="2">
    <source>
        <dbReference type="ARBA" id="ARBA00023125"/>
    </source>
</evidence>
<dbReference type="Pfam" id="PF12840">
    <property type="entry name" value="HTH_20"/>
    <property type="match status" value="1"/>
</dbReference>
<dbReference type="InterPro" id="IPR036388">
    <property type="entry name" value="WH-like_DNA-bd_sf"/>
</dbReference>
<dbReference type="PRINTS" id="PR00778">
    <property type="entry name" value="HTHARSR"/>
</dbReference>
<dbReference type="NCBIfam" id="NF033788">
    <property type="entry name" value="HTH_metalloreg"/>
    <property type="match status" value="1"/>
</dbReference>
<name>A0A418VK53_RHOPL</name>
<dbReference type="PROSITE" id="PS50987">
    <property type="entry name" value="HTH_ARSR_2"/>
    <property type="match status" value="1"/>
</dbReference>
<dbReference type="GO" id="GO:0003700">
    <property type="term" value="F:DNA-binding transcription factor activity"/>
    <property type="evidence" value="ECO:0007669"/>
    <property type="project" value="InterPro"/>
</dbReference>
<dbReference type="EMBL" id="QYYD01000004">
    <property type="protein sequence ID" value="RJF76532.1"/>
    <property type="molecule type" value="Genomic_DNA"/>
</dbReference>
<protein>
    <submittedName>
        <fullName evidence="5">ArsR family transcriptional regulator</fullName>
    </submittedName>
</protein>
<dbReference type="CDD" id="cd00090">
    <property type="entry name" value="HTH_ARSR"/>
    <property type="match status" value="1"/>
</dbReference>
<evidence type="ECO:0000256" key="1">
    <source>
        <dbReference type="ARBA" id="ARBA00023015"/>
    </source>
</evidence>
<dbReference type="Proteomes" id="UP000285523">
    <property type="component" value="Unassembled WGS sequence"/>
</dbReference>
<dbReference type="InterPro" id="IPR051011">
    <property type="entry name" value="Metal_resp_trans_reg"/>
</dbReference>
<accession>A0A418VK53</accession>
<evidence type="ECO:0000313" key="5">
    <source>
        <dbReference type="EMBL" id="RJF76532.1"/>
    </source>
</evidence>
<dbReference type="RefSeq" id="WP_119855478.1">
    <property type="nucleotide sequence ID" value="NZ_QYYD01000004.1"/>
</dbReference>
<dbReference type="InterPro" id="IPR036390">
    <property type="entry name" value="WH_DNA-bd_sf"/>
</dbReference>